<keyword evidence="2" id="KW-0812">Transmembrane</keyword>
<dbReference type="Proteomes" id="UP000245876">
    <property type="component" value="Unassembled WGS sequence"/>
</dbReference>
<organism evidence="3 4">
    <name type="scientific">Bifidobacterium callitrichidarum</name>
    <dbReference type="NCBI Taxonomy" id="2052941"/>
    <lineage>
        <taxon>Bacteria</taxon>
        <taxon>Bacillati</taxon>
        <taxon>Actinomycetota</taxon>
        <taxon>Actinomycetes</taxon>
        <taxon>Bifidobacteriales</taxon>
        <taxon>Bifidobacteriaceae</taxon>
        <taxon>Bifidobacterium</taxon>
    </lineage>
</organism>
<sequence>MKLYYKLISLYQKYQLICWVTGLATGLMTPALGYGVYIVQFIKKNRGLEADNPELVSERVMANPVEFLTTSLGGILGILAKWILIIGLVIILLNILFYVLSLASNLATSKPQKSEETESESDDTDQTEADSEEPPVDLDSEEFLDDPEELDDYGQD</sequence>
<evidence type="ECO:0000256" key="1">
    <source>
        <dbReference type="SAM" id="MobiDB-lite"/>
    </source>
</evidence>
<evidence type="ECO:0000313" key="3">
    <source>
        <dbReference type="EMBL" id="PWG65674.1"/>
    </source>
</evidence>
<reference evidence="3 4" key="1">
    <citation type="journal article" date="2018" name="Int. J. Syst. Evol. Microbiol.">
        <title>Bifidobacterium callitrichidarum sp. nov. from the faeces of the emperor tamarin (Saguinus imperator).</title>
        <authorList>
            <person name="Modesto M."/>
            <person name="Michelini S."/>
            <person name="Sansosti M.C."/>
            <person name="De Filippo C."/>
            <person name="Cavalieri D."/>
            <person name="Qvirist L."/>
            <person name="Andlid T."/>
            <person name="Spiezio C."/>
            <person name="Sandri C."/>
            <person name="Pascarelli S."/>
            <person name="Sgorbati B."/>
            <person name="Mattarelli P."/>
        </authorList>
    </citation>
    <scope>NUCLEOTIDE SEQUENCE [LARGE SCALE GENOMIC DNA]</scope>
    <source>
        <strain evidence="3 4">TRI 5</strain>
    </source>
</reference>
<dbReference type="AlphaFoldDB" id="A0A2U2N9M6"/>
<feature type="transmembrane region" description="Helical" evidence="2">
    <location>
        <begin position="16"/>
        <end position="39"/>
    </location>
</feature>
<accession>A0A2U2N9M6</accession>
<name>A0A2U2N9M6_9BIFI</name>
<feature type="region of interest" description="Disordered" evidence="1">
    <location>
        <begin position="108"/>
        <end position="156"/>
    </location>
</feature>
<feature type="compositionally biased region" description="Acidic residues" evidence="1">
    <location>
        <begin position="117"/>
        <end position="156"/>
    </location>
</feature>
<dbReference type="OrthoDB" id="9980287at2"/>
<comment type="caution">
    <text evidence="3">The sequence shown here is derived from an EMBL/GenBank/DDBJ whole genome shotgun (WGS) entry which is preliminary data.</text>
</comment>
<feature type="transmembrane region" description="Helical" evidence="2">
    <location>
        <begin position="82"/>
        <end position="103"/>
    </location>
</feature>
<protein>
    <submittedName>
        <fullName evidence="3">Uncharacterized protein</fullName>
    </submittedName>
</protein>
<proteinExistence type="predicted"/>
<dbReference type="RefSeq" id="WP_109057144.1">
    <property type="nucleotide sequence ID" value="NZ_QFFM01000012.1"/>
</dbReference>
<dbReference type="EMBL" id="QFFM01000012">
    <property type="protein sequence ID" value="PWG65674.1"/>
    <property type="molecule type" value="Genomic_DNA"/>
</dbReference>
<keyword evidence="2" id="KW-1133">Transmembrane helix</keyword>
<evidence type="ECO:0000256" key="2">
    <source>
        <dbReference type="SAM" id="Phobius"/>
    </source>
</evidence>
<gene>
    <name evidence="3" type="ORF">DF196_07000</name>
</gene>
<evidence type="ECO:0000313" key="4">
    <source>
        <dbReference type="Proteomes" id="UP000245876"/>
    </source>
</evidence>
<keyword evidence="2" id="KW-0472">Membrane</keyword>
<keyword evidence="4" id="KW-1185">Reference proteome</keyword>